<dbReference type="Gene3D" id="3.20.20.30">
    <property type="entry name" value="Luciferase-like domain"/>
    <property type="match status" value="1"/>
</dbReference>
<accession>A0A6J7V6R0</accession>
<dbReference type="EMBL" id="CAFBRD010000006">
    <property type="protein sequence ID" value="CAB5073803.1"/>
    <property type="molecule type" value="Genomic_DNA"/>
</dbReference>
<gene>
    <name evidence="4" type="ORF">UFOPK1762_00581</name>
    <name evidence="5" type="ORF">UFOPK1906_00642</name>
    <name evidence="6" type="ORF">UFOPK2624_00165</name>
    <name evidence="7" type="ORF">UFOPK2969_00186</name>
    <name evidence="8" type="ORF">UFOPK3010_00051</name>
    <name evidence="2" type="ORF">UFOPK3331_00762</name>
    <name evidence="9" type="ORF">UFOPK3785_00547</name>
    <name evidence="3" type="ORF">UFOPK4201_01709</name>
    <name evidence="10" type="ORF">UFOPK4371_00219</name>
</gene>
<evidence type="ECO:0000313" key="10">
    <source>
        <dbReference type="EMBL" id="CAB5073803.1"/>
    </source>
</evidence>
<dbReference type="EMBL" id="CAEZXY010000003">
    <property type="protein sequence ID" value="CAB4694315.1"/>
    <property type="molecule type" value="Genomic_DNA"/>
</dbReference>
<evidence type="ECO:0000313" key="7">
    <source>
        <dbReference type="EMBL" id="CAB4782423.1"/>
    </source>
</evidence>
<evidence type="ECO:0000259" key="1">
    <source>
        <dbReference type="Pfam" id="PF00296"/>
    </source>
</evidence>
<dbReference type="InterPro" id="IPR011251">
    <property type="entry name" value="Luciferase-like_dom"/>
</dbReference>
<dbReference type="CDD" id="cd01097">
    <property type="entry name" value="Tetrahydromethanopterin_reductase"/>
    <property type="match status" value="1"/>
</dbReference>
<dbReference type="EMBL" id="CAFAAM010000003">
    <property type="protein sequence ID" value="CAB4792096.1"/>
    <property type="molecule type" value="Genomic_DNA"/>
</dbReference>
<dbReference type="GO" id="GO:0016705">
    <property type="term" value="F:oxidoreductase activity, acting on paired donors, with incorporation or reduction of molecular oxygen"/>
    <property type="evidence" value="ECO:0007669"/>
    <property type="project" value="InterPro"/>
</dbReference>
<evidence type="ECO:0000313" key="4">
    <source>
        <dbReference type="EMBL" id="CAB4580594.1"/>
    </source>
</evidence>
<dbReference type="EMBL" id="CAFBNJ010000019">
    <property type="protein sequence ID" value="CAB4946471.1"/>
    <property type="molecule type" value="Genomic_DNA"/>
</dbReference>
<organism evidence="10">
    <name type="scientific">freshwater metagenome</name>
    <dbReference type="NCBI Taxonomy" id="449393"/>
    <lineage>
        <taxon>unclassified sequences</taxon>
        <taxon>metagenomes</taxon>
        <taxon>ecological metagenomes</taxon>
    </lineage>
</organism>
<dbReference type="Pfam" id="PF00296">
    <property type="entry name" value="Bac_luciferase"/>
    <property type="match status" value="1"/>
</dbReference>
<evidence type="ECO:0000313" key="2">
    <source>
        <dbReference type="EMBL" id="CAB4338348.1"/>
    </source>
</evidence>
<evidence type="ECO:0000313" key="5">
    <source>
        <dbReference type="EMBL" id="CAB4619498.1"/>
    </source>
</evidence>
<proteinExistence type="predicted"/>
<dbReference type="EMBL" id="CAFAAD010000008">
    <property type="protein sequence ID" value="CAB4782423.1"/>
    <property type="molecule type" value="Genomic_DNA"/>
</dbReference>
<dbReference type="EMBL" id="CAEZVC010000028">
    <property type="protein sequence ID" value="CAB4619498.1"/>
    <property type="molecule type" value="Genomic_DNA"/>
</dbReference>
<reference evidence="10" key="1">
    <citation type="submission" date="2020-05" db="EMBL/GenBank/DDBJ databases">
        <authorList>
            <person name="Chiriac C."/>
            <person name="Salcher M."/>
            <person name="Ghai R."/>
            <person name="Kavagutti S V."/>
        </authorList>
    </citation>
    <scope>NUCLEOTIDE SEQUENCE</scope>
</reference>
<dbReference type="InterPro" id="IPR050564">
    <property type="entry name" value="F420-G6PD/mer"/>
</dbReference>
<dbReference type="InterPro" id="IPR019919">
    <property type="entry name" value="Lucif-like_OxRdtase_MSMEG_2256"/>
</dbReference>
<dbReference type="PANTHER" id="PTHR43244:SF2">
    <property type="entry name" value="CONSERVED HYPOTHETICAL ALANINE AND PROLINE-RICH PROTEIN"/>
    <property type="match status" value="1"/>
</dbReference>
<dbReference type="EMBL" id="CAEZTY010000014">
    <property type="protein sequence ID" value="CAB4580594.1"/>
    <property type="molecule type" value="Genomic_DNA"/>
</dbReference>
<evidence type="ECO:0000313" key="8">
    <source>
        <dbReference type="EMBL" id="CAB4792096.1"/>
    </source>
</evidence>
<dbReference type="AlphaFoldDB" id="A0A6J7V6R0"/>
<dbReference type="SUPFAM" id="SSF51679">
    <property type="entry name" value="Bacterial luciferase-like"/>
    <property type="match status" value="1"/>
</dbReference>
<evidence type="ECO:0000313" key="6">
    <source>
        <dbReference type="EMBL" id="CAB4694315.1"/>
    </source>
</evidence>
<name>A0A6J7V6R0_9ZZZZ</name>
<feature type="domain" description="Luciferase-like" evidence="1">
    <location>
        <begin position="19"/>
        <end position="304"/>
    </location>
</feature>
<evidence type="ECO:0000313" key="9">
    <source>
        <dbReference type="EMBL" id="CAB4946471.1"/>
    </source>
</evidence>
<dbReference type="EMBL" id="CAESAL010000019">
    <property type="protein sequence ID" value="CAB4338348.1"/>
    <property type="molecule type" value="Genomic_DNA"/>
</dbReference>
<dbReference type="NCBIfam" id="TIGR03617">
    <property type="entry name" value="F420_MSMEG_2256"/>
    <property type="match status" value="1"/>
</dbReference>
<dbReference type="PANTHER" id="PTHR43244">
    <property type="match status" value="1"/>
</dbReference>
<protein>
    <submittedName>
        <fullName evidence="10">Unannotated protein</fullName>
    </submittedName>
</protein>
<sequence>MKVDISLAMSGPVGSVPRAAELQTLGADGLFSFENAHDVFFPLVLASTSCQIDLMTNVAMAFPRSPLHLAYAANDLQLLTEGKFRLGLGSQIRPHIQKRYGSVWEKPVAQMREWVSATKSILDHFAGEGPFDFKGQWTTHTLMTPNFNPGPNPNGKVPVLVGALGPKMCEMTAEVADGILVMPFNSERHFTERTMPALERGFAKAGRDREDFEIILEVICAVGQTDEEIAAAANGVKTLLGFYGSTPSYKPVLDVEGWGELQPELNALSKQGDWAGMAKKIDDDVLRTIAVVGTPKEVAAEIVRRFGHEANRVCLYFPGYPISDECIAETIREIKLASGEA</sequence>
<evidence type="ECO:0000313" key="3">
    <source>
        <dbReference type="EMBL" id="CAB4372662.1"/>
    </source>
</evidence>
<dbReference type="InterPro" id="IPR036661">
    <property type="entry name" value="Luciferase-like_sf"/>
</dbReference>
<dbReference type="EMBL" id="CAEUNJ010000094">
    <property type="protein sequence ID" value="CAB4372662.1"/>
    <property type="molecule type" value="Genomic_DNA"/>
</dbReference>